<feature type="transmembrane region" description="Helical" evidence="1">
    <location>
        <begin position="7"/>
        <end position="27"/>
    </location>
</feature>
<name>A0A6J4HM87_9SPHI</name>
<dbReference type="AlphaFoldDB" id="A0A6J4HM87"/>
<keyword evidence="1" id="KW-1133">Transmembrane helix</keyword>
<proteinExistence type="predicted"/>
<reference evidence="2" key="1">
    <citation type="submission" date="2020-02" db="EMBL/GenBank/DDBJ databases">
        <authorList>
            <person name="Meier V. D."/>
        </authorList>
    </citation>
    <scope>NUCLEOTIDE SEQUENCE</scope>
    <source>
        <strain evidence="2">AVDCRST_MAG56</strain>
    </source>
</reference>
<organism evidence="2">
    <name type="scientific">uncultured Cytophagales bacterium</name>
    <dbReference type="NCBI Taxonomy" id="158755"/>
    <lineage>
        <taxon>Bacteria</taxon>
        <taxon>Pseudomonadati</taxon>
        <taxon>Bacteroidota</taxon>
        <taxon>Sphingobacteriia</taxon>
        <taxon>Sphingobacteriales</taxon>
        <taxon>environmental samples</taxon>
    </lineage>
</organism>
<feature type="transmembrane region" description="Helical" evidence="1">
    <location>
        <begin position="39"/>
        <end position="56"/>
    </location>
</feature>
<accession>A0A6J4HM87</accession>
<gene>
    <name evidence="2" type="ORF">AVDCRST_MAG56-716</name>
</gene>
<keyword evidence="1" id="KW-0812">Transmembrane</keyword>
<protein>
    <submittedName>
        <fullName evidence="2">Uncharacterized protein</fullName>
    </submittedName>
</protein>
<dbReference type="EMBL" id="CADCTQ010000064">
    <property type="protein sequence ID" value="CAA9226239.1"/>
    <property type="molecule type" value="Genomic_DNA"/>
</dbReference>
<keyword evidence="1" id="KW-0472">Membrane</keyword>
<evidence type="ECO:0000313" key="2">
    <source>
        <dbReference type="EMBL" id="CAA9226239.1"/>
    </source>
</evidence>
<evidence type="ECO:0000256" key="1">
    <source>
        <dbReference type="SAM" id="Phobius"/>
    </source>
</evidence>
<sequence>MKHRRYFFLLFIPVLLAVLAGVVMVLWNAVVPDVFGWRRIAYGQALGLLVLCRILFGGFHFGPRRFGGPFGGPPPHVKEKWMRMSEEERDKFKESWRKRFGG</sequence>